<evidence type="ECO:0000256" key="4">
    <source>
        <dbReference type="ARBA" id="ARBA00012350"/>
    </source>
</evidence>
<keyword evidence="9" id="KW-0326">Glycosidase</keyword>
<dbReference type="Pfam" id="PF22980">
    <property type="entry name" value="Myb_DNA-bind_8"/>
    <property type="match status" value="2"/>
</dbReference>
<comment type="catalytic activity">
    <reaction evidence="1">
        <text>Random hydrolysis of (1-&gt;6)-alpha-D-mannosidic linkages in unbranched (1-&gt;6)-mannans.</text>
        <dbReference type="EC" id="3.2.1.101"/>
    </reaction>
</comment>
<keyword evidence="6" id="KW-0378">Hydrolase</keyword>
<proteinExistence type="inferred from homology"/>
<feature type="compositionally biased region" description="Low complexity" evidence="10">
    <location>
        <begin position="201"/>
        <end position="221"/>
    </location>
</feature>
<dbReference type="PANTHER" id="PTHR12145">
    <property type="entry name" value="MANNAN ENDO-1,6-ALPHA-MANNOSIDASE DCW1"/>
    <property type="match status" value="1"/>
</dbReference>
<dbReference type="GO" id="GO:0008496">
    <property type="term" value="F:mannan endo-1,6-alpha-mannosidase activity"/>
    <property type="evidence" value="ECO:0007669"/>
    <property type="project" value="UniProtKB-EC"/>
</dbReference>
<feature type="region of interest" description="Disordered" evidence="10">
    <location>
        <begin position="330"/>
        <end position="366"/>
    </location>
</feature>
<comment type="similarity">
    <text evidence="3">Belongs to the glycosyl hydrolase 76 family.</text>
</comment>
<feature type="compositionally biased region" description="Basic and acidic residues" evidence="10">
    <location>
        <begin position="414"/>
        <end position="423"/>
    </location>
</feature>
<feature type="compositionally biased region" description="Gly residues" evidence="10">
    <location>
        <begin position="122"/>
        <end position="132"/>
    </location>
</feature>
<keyword evidence="5" id="KW-0732">Signal</keyword>
<evidence type="ECO:0000256" key="3">
    <source>
        <dbReference type="ARBA" id="ARBA00009699"/>
    </source>
</evidence>
<evidence type="ECO:0000313" key="14">
    <source>
        <dbReference type="Proteomes" id="UP000572817"/>
    </source>
</evidence>
<organism evidence="13 14">
    <name type="scientific">Botryosphaeria dothidea</name>
    <dbReference type="NCBI Taxonomy" id="55169"/>
    <lineage>
        <taxon>Eukaryota</taxon>
        <taxon>Fungi</taxon>
        <taxon>Dikarya</taxon>
        <taxon>Ascomycota</taxon>
        <taxon>Pezizomycotina</taxon>
        <taxon>Dothideomycetes</taxon>
        <taxon>Dothideomycetes incertae sedis</taxon>
        <taxon>Botryosphaeriales</taxon>
        <taxon>Botryosphaeriaceae</taxon>
        <taxon>Botryosphaeria</taxon>
    </lineage>
</organism>
<dbReference type="GO" id="GO:0009272">
    <property type="term" value="P:fungal-type cell wall biogenesis"/>
    <property type="evidence" value="ECO:0007669"/>
    <property type="project" value="TreeGrafter"/>
</dbReference>
<protein>
    <recommendedName>
        <fullName evidence="4">mannan endo-1,6-alpha-mannosidase</fullName>
        <ecNumber evidence="4">3.2.1.101</ecNumber>
    </recommendedName>
</protein>
<reference evidence="13" key="1">
    <citation type="submission" date="2020-04" db="EMBL/GenBank/DDBJ databases">
        <title>Genome Assembly and Annotation of Botryosphaeria dothidea sdau 11-99, a Latent Pathogen of Apple Fruit Ring Rot in China.</title>
        <authorList>
            <person name="Yu C."/>
            <person name="Diao Y."/>
            <person name="Lu Q."/>
            <person name="Zhao J."/>
            <person name="Cui S."/>
            <person name="Peng C."/>
            <person name="He B."/>
            <person name="Liu H."/>
        </authorList>
    </citation>
    <scope>NUCLEOTIDE SEQUENCE [LARGE SCALE GENOMIC DNA]</scope>
    <source>
        <strain evidence="13">Sdau11-99</strain>
    </source>
</reference>
<evidence type="ECO:0000256" key="7">
    <source>
        <dbReference type="ARBA" id="ARBA00023136"/>
    </source>
</evidence>
<keyword evidence="11" id="KW-0812">Transmembrane</keyword>
<feature type="domain" description="Myb-like DNA-binding" evidence="12">
    <location>
        <begin position="6"/>
        <end position="51"/>
    </location>
</feature>
<feature type="compositionally biased region" description="Polar residues" evidence="10">
    <location>
        <begin position="909"/>
        <end position="918"/>
    </location>
</feature>
<dbReference type="SUPFAM" id="SSF48208">
    <property type="entry name" value="Six-hairpin glycosidases"/>
    <property type="match status" value="1"/>
</dbReference>
<dbReference type="GO" id="GO:0016052">
    <property type="term" value="P:carbohydrate catabolic process"/>
    <property type="evidence" value="ECO:0007669"/>
    <property type="project" value="InterPro"/>
</dbReference>
<feature type="compositionally biased region" description="Basic and acidic residues" evidence="10">
    <location>
        <begin position="448"/>
        <end position="461"/>
    </location>
</feature>
<evidence type="ECO:0000256" key="10">
    <source>
        <dbReference type="SAM" id="MobiDB-lite"/>
    </source>
</evidence>
<name>A0A8H4J321_9PEZI</name>
<feature type="region of interest" description="Disordered" evidence="10">
    <location>
        <begin position="906"/>
        <end position="939"/>
    </location>
</feature>
<dbReference type="OrthoDB" id="4187847at2759"/>
<keyword evidence="7 11" id="KW-0472">Membrane</keyword>
<evidence type="ECO:0000256" key="1">
    <source>
        <dbReference type="ARBA" id="ARBA00001452"/>
    </source>
</evidence>
<dbReference type="InterPro" id="IPR054505">
    <property type="entry name" value="Myb_DNA-bind_8"/>
</dbReference>
<keyword evidence="14" id="KW-1185">Reference proteome</keyword>
<comment type="caution">
    <text evidence="13">The sequence shown here is derived from an EMBL/GenBank/DDBJ whole genome shotgun (WGS) entry which is preliminary data.</text>
</comment>
<gene>
    <name evidence="13" type="ORF">GTA08_BOTSDO13481</name>
</gene>
<feature type="compositionally biased region" description="Low complexity" evidence="10">
    <location>
        <begin position="286"/>
        <end position="301"/>
    </location>
</feature>
<evidence type="ECO:0000256" key="6">
    <source>
        <dbReference type="ARBA" id="ARBA00022801"/>
    </source>
</evidence>
<dbReference type="Pfam" id="PF03663">
    <property type="entry name" value="Glyco_hydro_76"/>
    <property type="match status" value="1"/>
</dbReference>
<dbReference type="InterPro" id="IPR005198">
    <property type="entry name" value="Glyco_hydro_76"/>
</dbReference>
<evidence type="ECO:0000259" key="12">
    <source>
        <dbReference type="Pfam" id="PF22980"/>
    </source>
</evidence>
<feature type="domain" description="Myb-like DNA-binding" evidence="12">
    <location>
        <begin position="59"/>
        <end position="103"/>
    </location>
</feature>
<comment type="subcellular location">
    <subcellularLocation>
        <location evidence="2">Endomembrane system</location>
    </subcellularLocation>
</comment>
<keyword evidence="8" id="KW-0325">Glycoprotein</keyword>
<accession>A0A8H4J321</accession>
<dbReference type="PANTHER" id="PTHR12145:SF36">
    <property type="entry name" value="MANNAN ENDO-1,6-ALPHA-MANNOSIDASE DCW1"/>
    <property type="match status" value="1"/>
</dbReference>
<dbReference type="FunFam" id="1.50.10.20:FF:000006">
    <property type="entry name" value="Mannan endo-1,6-alpha-mannosidase"/>
    <property type="match status" value="1"/>
</dbReference>
<evidence type="ECO:0000256" key="9">
    <source>
        <dbReference type="ARBA" id="ARBA00023295"/>
    </source>
</evidence>
<feature type="region of interest" description="Disordered" evidence="10">
    <location>
        <begin position="102"/>
        <end position="239"/>
    </location>
</feature>
<dbReference type="EMBL" id="WWBZ02000012">
    <property type="protein sequence ID" value="KAF4310897.1"/>
    <property type="molecule type" value="Genomic_DNA"/>
</dbReference>
<feature type="transmembrane region" description="Helical" evidence="11">
    <location>
        <begin position="944"/>
        <end position="965"/>
    </location>
</feature>
<feature type="region of interest" description="Disordered" evidence="10">
    <location>
        <begin position="272"/>
        <end position="302"/>
    </location>
</feature>
<dbReference type="Gene3D" id="1.50.10.20">
    <property type="match status" value="1"/>
</dbReference>
<dbReference type="InterPro" id="IPR014480">
    <property type="entry name" value="Mannan-1_6-alpha_mannosidase"/>
</dbReference>
<feature type="compositionally biased region" description="Basic and acidic residues" evidence="10">
    <location>
        <begin position="337"/>
        <end position="346"/>
    </location>
</feature>
<feature type="compositionally biased region" description="Basic residues" evidence="10">
    <location>
        <begin position="222"/>
        <end position="233"/>
    </location>
</feature>
<evidence type="ECO:0000313" key="13">
    <source>
        <dbReference type="EMBL" id="KAF4310897.1"/>
    </source>
</evidence>
<dbReference type="InterPro" id="IPR008928">
    <property type="entry name" value="6-hairpin_glycosidase_sf"/>
</dbReference>
<evidence type="ECO:0000256" key="8">
    <source>
        <dbReference type="ARBA" id="ARBA00023180"/>
    </source>
</evidence>
<evidence type="ECO:0000256" key="5">
    <source>
        <dbReference type="ARBA" id="ARBA00022729"/>
    </source>
</evidence>
<evidence type="ECO:0000256" key="11">
    <source>
        <dbReference type="SAM" id="Phobius"/>
    </source>
</evidence>
<keyword evidence="11" id="KW-1133">Transmembrane helix</keyword>
<evidence type="ECO:0000256" key="2">
    <source>
        <dbReference type="ARBA" id="ARBA00004308"/>
    </source>
</evidence>
<dbReference type="EC" id="3.2.1.101" evidence="4"/>
<sequence length="970" mass="104637">MPTDLENAKLMFMCLQYSTATAFDYKKIGEACGISAGAASKRMSRLKQAVKAGKESGLDVRYLWSCIQNSDIKDIDFTAIGKELDLSNGAASKRWSRLRQALERGETGATAPANGSVETGQAGKGGKKAIGGGKKRKKNDVEDDEEVSNAESKKGKKKGAPAAATKVKAEPEDNDGEASFNETAEEIEATESQEKPVIANKLTPKKAATAGPKKTAAAAAVTKRKAKSTPRRRPLTDEEVYAKLEVDEAVENELQNLPPGRLAYPKNHNLLETFEAMRTPDKQKASSSSTPSSNSNDSLFSVTMPYTTPMDTPFPTRNVNEVLTALSEEVMRGPSGAEERLKREQQAADNNEAGKPASAAQADVQSSPWWAVSPHWAEGIEARGDGSFYNEEEPGPDEHARHPIAVRSAPSLPRQDERARDASNRNLAAASLGRRAQGSDGNGGLSESTEKGSKSSSTERGKCRAFAVTAPGFRWWFGAEPHRAVAQLSLCPLLFHMTSCHLTFDTPSSANTLASCPPPPLQHSSPMTALDVTWDDENSVKEGMAAVAKGMTSYYTGYRPGDVPGNLPDPYYWWEAGAMFGALVDYWYYTDDDQFNDMTTQALVHQMGEDADFMPANQSKSLGNDDQGFWALAAMAAAENKYPDPDEGPGWLALAQAVFNEQAGRWNTETCNGGLKWQIFTFNQGFDYKNTISQGCFFSLAARLARYTGNDTYAEWAEKTYEWTKNVGLMSEDYHFYDGTSDASGKNCSSKDHTQWTYNAGIFLYGSAVLWNNSAENGDENNVWKERTEGILKGINVFVSKDVPNVLTEVACEKSGTCNIDQRSFKAYLARWMAATTKVAPWTIDTMEPILQASRQAAAKACTEADGKTACGLQWTTGSFDGTTGVGENMAVLEVMGTALVKNKAGPVTTKTGGTSKGNPDAGMSAPGASTPKKREPITTGDKAGAAILTILMVGGTLGGGFWLVKSDGL</sequence>
<dbReference type="AlphaFoldDB" id="A0A8H4J321"/>
<dbReference type="GO" id="GO:0012505">
    <property type="term" value="C:endomembrane system"/>
    <property type="evidence" value="ECO:0007669"/>
    <property type="project" value="UniProtKB-SubCell"/>
</dbReference>
<feature type="region of interest" description="Disordered" evidence="10">
    <location>
        <begin position="385"/>
        <end position="461"/>
    </location>
</feature>
<dbReference type="Proteomes" id="UP000572817">
    <property type="component" value="Unassembled WGS sequence"/>
</dbReference>